<evidence type="ECO:0000256" key="5">
    <source>
        <dbReference type="ARBA" id="ARBA00023288"/>
    </source>
</evidence>
<dbReference type="InterPro" id="IPR050490">
    <property type="entry name" value="Bact_solute-bd_prot1"/>
</dbReference>
<dbReference type="RefSeq" id="WP_220377141.1">
    <property type="nucleotide sequence ID" value="NZ_QRDZ01000017.1"/>
</dbReference>
<accession>A0A3D9JLZ5</accession>
<evidence type="ECO:0000256" key="7">
    <source>
        <dbReference type="SAM" id="SignalP"/>
    </source>
</evidence>
<reference evidence="8 9" key="1">
    <citation type="submission" date="2018-07" db="EMBL/GenBank/DDBJ databases">
        <title>Genomic Encyclopedia of Type Strains, Phase III (KMG-III): the genomes of soil and plant-associated and newly described type strains.</title>
        <authorList>
            <person name="Whitman W."/>
        </authorList>
    </citation>
    <scope>NUCLEOTIDE SEQUENCE [LARGE SCALE GENOMIC DNA]</scope>
    <source>
        <strain evidence="8 9">CECT 7287</strain>
    </source>
</reference>
<keyword evidence="4" id="KW-0564">Palmitate</keyword>
<gene>
    <name evidence="8" type="ORF">DFP98_11734</name>
</gene>
<dbReference type="EMBL" id="QRDZ01000017">
    <property type="protein sequence ID" value="RED75062.1"/>
    <property type="molecule type" value="Genomic_DNA"/>
</dbReference>
<keyword evidence="5" id="KW-0449">Lipoprotein</keyword>
<dbReference type="InterPro" id="IPR006059">
    <property type="entry name" value="SBP"/>
</dbReference>
<keyword evidence="1" id="KW-1003">Cell membrane</keyword>
<protein>
    <submittedName>
        <fullName evidence="8">ABC-type glycerol-3-phosphate transport system substrate-binding protein</fullName>
    </submittedName>
</protein>
<keyword evidence="3" id="KW-0472">Membrane</keyword>
<feature type="signal peptide" evidence="7">
    <location>
        <begin position="1"/>
        <end position="28"/>
    </location>
</feature>
<dbReference type="Pfam" id="PF01547">
    <property type="entry name" value="SBP_bac_1"/>
    <property type="match status" value="1"/>
</dbReference>
<evidence type="ECO:0000313" key="8">
    <source>
        <dbReference type="EMBL" id="RED75062.1"/>
    </source>
</evidence>
<evidence type="ECO:0000256" key="4">
    <source>
        <dbReference type="ARBA" id="ARBA00023139"/>
    </source>
</evidence>
<keyword evidence="2 7" id="KW-0732">Signal</keyword>
<dbReference type="PANTHER" id="PTHR43649">
    <property type="entry name" value="ARABINOSE-BINDING PROTEIN-RELATED"/>
    <property type="match status" value="1"/>
</dbReference>
<dbReference type="PANTHER" id="PTHR43649:SF33">
    <property type="entry name" value="POLYGALACTURONAN_RHAMNOGALACTURONAN-BINDING PROTEIN YTCQ"/>
    <property type="match status" value="1"/>
</dbReference>
<keyword evidence="9" id="KW-1185">Reference proteome</keyword>
<comment type="caution">
    <text evidence="8">The sequence shown here is derived from an EMBL/GenBank/DDBJ whole genome shotgun (WGS) entry which is preliminary data.</text>
</comment>
<dbReference type="Gene3D" id="3.40.190.10">
    <property type="entry name" value="Periplasmic binding protein-like II"/>
    <property type="match status" value="1"/>
</dbReference>
<evidence type="ECO:0000256" key="1">
    <source>
        <dbReference type="ARBA" id="ARBA00022475"/>
    </source>
</evidence>
<dbReference type="Proteomes" id="UP000256977">
    <property type="component" value="Unassembled WGS sequence"/>
</dbReference>
<evidence type="ECO:0000313" key="9">
    <source>
        <dbReference type="Proteomes" id="UP000256977"/>
    </source>
</evidence>
<feature type="region of interest" description="Disordered" evidence="6">
    <location>
        <begin position="33"/>
        <end position="63"/>
    </location>
</feature>
<dbReference type="AlphaFoldDB" id="A0A3D9JLZ5"/>
<feature type="chain" id="PRO_5038494832" evidence="7">
    <location>
        <begin position="29"/>
        <end position="535"/>
    </location>
</feature>
<sequence length="535" mass="59755">MKFTGKKKRSIIQLAMISLLAISTLLSACSKSNEGSNPSISTPSGSGGENQTETAPAGNSEASGKLKGKIVLSNKMPEHTALLEKAIEEYKKVQPDVTVDYQIKPWDGYETFLKTTLIGGSAPDIMFTEEANTFRAQDLILSLDDYLNTPNPYSDTGKPWKEDFVAPYVDATRDGAGRANMVPWTIFSLGLFYNQEMYEKAGVTELPATWNEWKQVNQQLADADLLPWGLAIKPDDAQSLWTIGNWMNAAFRSDYEALNLKHKDGWTYNPNDPASTVGEAITIDELWIGYKKGILDPAKSEKLRSLFQLFKEMTPYMNKDFMAIGGSEVPQRFLTAKNAQFYNGTWFVGNINQHMESLKADGKENQTFRWGVIPFPKVGPENGAFFDKGESNELSGLRNGFMVKKSDDANATNIAIDFLRFLTSPKMASELFPLKNPDSGKRYVADIAAIAGVPPMEGAEKLSPERKYADLNLTFFADQKDQDEFWGQWQKYLTDKITLDEFAIQRSKSFGAGIERQLKLLQSEVDQALIDSELK</sequence>
<feature type="compositionally biased region" description="Polar residues" evidence="6">
    <location>
        <begin position="33"/>
        <end position="54"/>
    </location>
</feature>
<evidence type="ECO:0000256" key="6">
    <source>
        <dbReference type="SAM" id="MobiDB-lite"/>
    </source>
</evidence>
<dbReference type="PROSITE" id="PS51257">
    <property type="entry name" value="PROKAR_LIPOPROTEIN"/>
    <property type="match status" value="1"/>
</dbReference>
<dbReference type="SUPFAM" id="SSF53850">
    <property type="entry name" value="Periplasmic binding protein-like II"/>
    <property type="match status" value="1"/>
</dbReference>
<evidence type="ECO:0000256" key="3">
    <source>
        <dbReference type="ARBA" id="ARBA00023136"/>
    </source>
</evidence>
<evidence type="ECO:0000256" key="2">
    <source>
        <dbReference type="ARBA" id="ARBA00022729"/>
    </source>
</evidence>
<proteinExistence type="predicted"/>
<organism evidence="8 9">
    <name type="scientific">Cohnella phaseoli</name>
    <dbReference type="NCBI Taxonomy" id="456490"/>
    <lineage>
        <taxon>Bacteria</taxon>
        <taxon>Bacillati</taxon>
        <taxon>Bacillota</taxon>
        <taxon>Bacilli</taxon>
        <taxon>Bacillales</taxon>
        <taxon>Paenibacillaceae</taxon>
        <taxon>Cohnella</taxon>
    </lineage>
</organism>
<name>A0A3D9JLZ5_9BACL</name>